<evidence type="ECO:0000256" key="2">
    <source>
        <dbReference type="ARBA" id="ARBA00009700"/>
    </source>
</evidence>
<keyword evidence="5 7" id="KW-0472">Membrane</keyword>
<evidence type="ECO:0000313" key="8">
    <source>
        <dbReference type="EMBL" id="KCV70345.1"/>
    </source>
</evidence>
<feature type="compositionally biased region" description="Pro residues" evidence="6">
    <location>
        <begin position="241"/>
        <end position="257"/>
    </location>
</feature>
<protein>
    <submittedName>
        <fullName evidence="8">Uncharacterized protein</fullName>
    </submittedName>
</protein>
<evidence type="ECO:0000256" key="3">
    <source>
        <dbReference type="ARBA" id="ARBA00022692"/>
    </source>
</evidence>
<evidence type="ECO:0000256" key="4">
    <source>
        <dbReference type="ARBA" id="ARBA00022989"/>
    </source>
</evidence>
<feature type="region of interest" description="Disordered" evidence="6">
    <location>
        <begin position="1"/>
        <end position="30"/>
    </location>
</feature>
<dbReference type="PANTHER" id="PTHR21433">
    <property type="entry name" value="TRANSMEMBRANE PROTEIN INDUCED BY TUMOR NECROSIS FACTOR ALPHA"/>
    <property type="match status" value="1"/>
</dbReference>
<reference evidence="8" key="1">
    <citation type="submission" date="2013-04" db="EMBL/GenBank/DDBJ databases">
        <title>The Genome Sequence of Fonticula alba ATCC 38817.</title>
        <authorList>
            <consortium name="The Broad Institute Genomics Platform"/>
            <person name="Russ C."/>
            <person name="Cuomo C."/>
            <person name="Burger G."/>
            <person name="Gray M.W."/>
            <person name="Holland P.W.H."/>
            <person name="King N."/>
            <person name="Lang F.B.F."/>
            <person name="Roger A.J."/>
            <person name="Ruiz-Trillo I."/>
            <person name="Brown M."/>
            <person name="Walker B."/>
            <person name="Young S."/>
            <person name="Zeng Q."/>
            <person name="Gargeya S."/>
            <person name="Fitzgerald M."/>
            <person name="Haas B."/>
            <person name="Abouelleil A."/>
            <person name="Allen A.W."/>
            <person name="Alvarado L."/>
            <person name="Arachchi H.M."/>
            <person name="Berlin A.M."/>
            <person name="Chapman S.B."/>
            <person name="Gainer-Dewar J."/>
            <person name="Goldberg J."/>
            <person name="Griggs A."/>
            <person name="Gujja S."/>
            <person name="Hansen M."/>
            <person name="Howarth C."/>
            <person name="Imamovic A."/>
            <person name="Ireland A."/>
            <person name="Larimer J."/>
            <person name="McCowan C."/>
            <person name="Murphy C."/>
            <person name="Pearson M."/>
            <person name="Poon T.W."/>
            <person name="Priest M."/>
            <person name="Roberts A."/>
            <person name="Saif S."/>
            <person name="Shea T."/>
            <person name="Sisk P."/>
            <person name="Sykes S."/>
            <person name="Wortman J."/>
            <person name="Nusbaum C."/>
            <person name="Birren B."/>
        </authorList>
    </citation>
    <scope>NUCLEOTIDE SEQUENCE [LARGE SCALE GENOMIC DNA]</scope>
    <source>
        <strain evidence="8">ATCC 38817</strain>
    </source>
</reference>
<keyword evidence="3 7" id="KW-0812">Transmembrane</keyword>
<sequence length="318" mass="34549">MAPLSSAPSSRPDPSASASARPADPAEVPATTILRATASTPELQSIHSQLRVLEQTSVALRRTESKLLKDTESCRGEVVAQIKRVKTLQSLMLEQGASKQELEEIDELSKRLDNLDSRFPRPSRAMLRLSLGSANVAMAFKDRFRYKAEYETFKFRFTIIQLALAAAVLFLITGSGNMYTTLRIYHGKLVRSRNLREAVRRATEKERQRQNLLKHQPACGTAAAPGPAAPPVVVPDAAPAPAEPHPEPVSQPPPEPAPAVSRPRVVFSNDDPDVEPGAEPPGTGDLEHSVDEETDTVVISSSARIPSEQADIRMVNAS</sequence>
<proteinExistence type="inferred from homology"/>
<name>A0A058Z7T8_FONAL</name>
<dbReference type="RefSeq" id="XP_009494861.1">
    <property type="nucleotide sequence ID" value="XM_009496586.1"/>
</dbReference>
<evidence type="ECO:0000256" key="7">
    <source>
        <dbReference type="SAM" id="Phobius"/>
    </source>
</evidence>
<dbReference type="Pfam" id="PF07851">
    <property type="entry name" value="TMEM120A-B"/>
    <property type="match status" value="1"/>
</dbReference>
<dbReference type="GeneID" id="20527397"/>
<comment type="subcellular location">
    <subcellularLocation>
        <location evidence="1">Membrane</location>
        <topology evidence="1">Multi-pass membrane protein</topology>
    </subcellularLocation>
</comment>
<dbReference type="GO" id="GO:0016020">
    <property type="term" value="C:membrane"/>
    <property type="evidence" value="ECO:0007669"/>
    <property type="project" value="UniProtKB-SubCell"/>
</dbReference>
<feature type="transmembrane region" description="Helical" evidence="7">
    <location>
        <begin position="153"/>
        <end position="172"/>
    </location>
</feature>
<dbReference type="PANTHER" id="PTHR21433:SF0">
    <property type="entry name" value="TRANSMEMBRANE PROTEIN 120 HOMOLOG"/>
    <property type="match status" value="1"/>
</dbReference>
<comment type="similarity">
    <text evidence="2">Belongs to the TMEM120 family.</text>
</comment>
<dbReference type="AlphaFoldDB" id="A0A058Z7T8"/>
<dbReference type="EMBL" id="KB932204">
    <property type="protein sequence ID" value="KCV70345.1"/>
    <property type="molecule type" value="Genomic_DNA"/>
</dbReference>
<dbReference type="InterPro" id="IPR012926">
    <property type="entry name" value="TMEM120A/B"/>
</dbReference>
<evidence type="ECO:0000256" key="6">
    <source>
        <dbReference type="SAM" id="MobiDB-lite"/>
    </source>
</evidence>
<dbReference type="Proteomes" id="UP000030693">
    <property type="component" value="Unassembled WGS sequence"/>
</dbReference>
<evidence type="ECO:0000256" key="5">
    <source>
        <dbReference type="ARBA" id="ARBA00023136"/>
    </source>
</evidence>
<feature type="region of interest" description="Disordered" evidence="6">
    <location>
        <begin position="218"/>
        <end position="294"/>
    </location>
</feature>
<keyword evidence="4 7" id="KW-1133">Transmembrane helix</keyword>
<accession>A0A058Z7T8</accession>
<keyword evidence="9" id="KW-1185">Reference proteome</keyword>
<evidence type="ECO:0000256" key="1">
    <source>
        <dbReference type="ARBA" id="ARBA00004141"/>
    </source>
</evidence>
<organism evidence="8">
    <name type="scientific">Fonticula alba</name>
    <name type="common">Slime mold</name>
    <dbReference type="NCBI Taxonomy" id="691883"/>
    <lineage>
        <taxon>Eukaryota</taxon>
        <taxon>Rotosphaerida</taxon>
        <taxon>Fonticulaceae</taxon>
        <taxon>Fonticula</taxon>
    </lineage>
</organism>
<evidence type="ECO:0000313" key="9">
    <source>
        <dbReference type="Proteomes" id="UP000030693"/>
    </source>
</evidence>
<gene>
    <name evidence="8" type="ORF">H696_02672</name>
</gene>
<feature type="compositionally biased region" description="Low complexity" evidence="6">
    <location>
        <begin position="1"/>
        <end position="26"/>
    </location>
</feature>